<reference evidence="2 3" key="1">
    <citation type="submission" date="2018-07" db="EMBL/GenBank/DDBJ databases">
        <title>Genomic and Epidemiologic Investigation of an Indolent Hospital Outbreak.</title>
        <authorList>
            <person name="Johnson R.C."/>
            <person name="Deming C."/>
            <person name="Conlan S."/>
            <person name="Zellmer C.J."/>
            <person name="Michelin A.V."/>
            <person name="Lee-Lin S."/>
            <person name="Thomas P.J."/>
            <person name="Park M."/>
            <person name="Weingarten R.A."/>
            <person name="Less J."/>
            <person name="Dekker J.P."/>
            <person name="Frank K.M."/>
            <person name="Musser K.A."/>
            <person name="Mcquiston J.R."/>
            <person name="Henderson D.K."/>
            <person name="Lau A.F."/>
            <person name="Palmore T.N."/>
            <person name="Segre J.A."/>
        </authorList>
    </citation>
    <scope>NUCLEOTIDE SEQUENCE [LARGE SCALE GENOMIC DNA]</scope>
    <source>
        <strain evidence="2 3">SK-CDC1_0717</strain>
    </source>
</reference>
<dbReference type="GO" id="GO:0005829">
    <property type="term" value="C:cytosol"/>
    <property type="evidence" value="ECO:0007669"/>
    <property type="project" value="TreeGrafter"/>
</dbReference>
<dbReference type="Proteomes" id="UP000287746">
    <property type="component" value="Unassembled WGS sequence"/>
</dbReference>
<protein>
    <submittedName>
        <fullName evidence="2">RidA family protein</fullName>
    </submittedName>
</protein>
<dbReference type="FunFam" id="3.30.1330.40:FF:000001">
    <property type="entry name" value="L-PSP family endoribonuclease"/>
    <property type="match status" value="1"/>
</dbReference>
<evidence type="ECO:0000256" key="1">
    <source>
        <dbReference type="ARBA" id="ARBA00010552"/>
    </source>
</evidence>
<dbReference type="InterPro" id="IPR035959">
    <property type="entry name" value="RutC-like_sf"/>
</dbReference>
<dbReference type="EMBL" id="QQYZ01000020">
    <property type="protein sequence ID" value="RSY79385.1"/>
    <property type="molecule type" value="Genomic_DNA"/>
</dbReference>
<accession>A0A430G0C4</accession>
<dbReference type="PANTHER" id="PTHR11803">
    <property type="entry name" value="2-IMINOBUTANOATE/2-IMINOPROPANOATE DEAMINASE RIDA"/>
    <property type="match status" value="1"/>
</dbReference>
<dbReference type="CDD" id="cd00448">
    <property type="entry name" value="YjgF_YER057c_UK114_family"/>
    <property type="match status" value="1"/>
</dbReference>
<dbReference type="GO" id="GO:0019239">
    <property type="term" value="F:deaminase activity"/>
    <property type="evidence" value="ECO:0007669"/>
    <property type="project" value="TreeGrafter"/>
</dbReference>
<evidence type="ECO:0000313" key="3">
    <source>
        <dbReference type="Proteomes" id="UP000287746"/>
    </source>
</evidence>
<dbReference type="PANTHER" id="PTHR11803:SF58">
    <property type="entry name" value="PROTEIN HMF1-RELATED"/>
    <property type="match status" value="1"/>
</dbReference>
<evidence type="ECO:0000313" key="2">
    <source>
        <dbReference type="EMBL" id="RSY79385.1"/>
    </source>
</evidence>
<organism evidence="2 3">
    <name type="scientific">Sphingomonas koreensis</name>
    <dbReference type="NCBI Taxonomy" id="93064"/>
    <lineage>
        <taxon>Bacteria</taxon>
        <taxon>Pseudomonadati</taxon>
        <taxon>Pseudomonadota</taxon>
        <taxon>Alphaproteobacteria</taxon>
        <taxon>Sphingomonadales</taxon>
        <taxon>Sphingomonadaceae</taxon>
        <taxon>Sphingomonas</taxon>
    </lineage>
</organism>
<dbReference type="InterPro" id="IPR006175">
    <property type="entry name" value="YjgF/YER057c/UK114"/>
</dbReference>
<comment type="caution">
    <text evidence="2">The sequence shown here is derived from an EMBL/GenBank/DDBJ whole genome shotgun (WGS) entry which is preliminary data.</text>
</comment>
<dbReference type="NCBIfam" id="TIGR00004">
    <property type="entry name" value="Rid family detoxifying hydrolase"/>
    <property type="match status" value="1"/>
</dbReference>
<dbReference type="Pfam" id="PF01042">
    <property type="entry name" value="Ribonuc_L-PSP"/>
    <property type="match status" value="1"/>
</dbReference>
<dbReference type="InterPro" id="IPR006056">
    <property type="entry name" value="RidA"/>
</dbReference>
<dbReference type="Gene3D" id="3.30.1330.40">
    <property type="entry name" value="RutC-like"/>
    <property type="match status" value="1"/>
</dbReference>
<dbReference type="AlphaFoldDB" id="A0A430G0C4"/>
<proteinExistence type="inferred from homology"/>
<sequence length="130" mass="13838">MTIERIGGVKSGTGGQALPFCQATRAGGFVFVSGQVAMDANGEIVAGGIVEQTHQTIRNLLAILEKSGCTAQDLVKINVWLDDARDFQSFNRVYGAYFGEALPARSCVQSPLMVDAKVEIDAIAYRAPDA</sequence>
<gene>
    <name evidence="2" type="ORF">DAH66_17535</name>
</gene>
<name>A0A430G0C4_9SPHN</name>
<comment type="similarity">
    <text evidence="1">Belongs to the RutC family.</text>
</comment>
<dbReference type="SUPFAM" id="SSF55298">
    <property type="entry name" value="YjgF-like"/>
    <property type="match status" value="1"/>
</dbReference>